<dbReference type="GeneID" id="92085261"/>
<protein>
    <submittedName>
        <fullName evidence="2">Glycosyl hydrolase family 71-domain-containing protein</fullName>
    </submittedName>
</protein>
<dbReference type="Proteomes" id="UP001480595">
    <property type="component" value="Unassembled WGS sequence"/>
</dbReference>
<keyword evidence="1" id="KW-0732">Signal</keyword>
<dbReference type="EMBL" id="JAQQWL010000001">
    <property type="protein sequence ID" value="KAK8091284.1"/>
    <property type="molecule type" value="Genomic_DNA"/>
</dbReference>
<feature type="signal peptide" evidence="1">
    <location>
        <begin position="1"/>
        <end position="23"/>
    </location>
</feature>
<name>A0ABR1X786_9PEZI</name>
<organism evidence="2 3">
    <name type="scientific">Apiospora phragmitis</name>
    <dbReference type="NCBI Taxonomy" id="2905665"/>
    <lineage>
        <taxon>Eukaryota</taxon>
        <taxon>Fungi</taxon>
        <taxon>Dikarya</taxon>
        <taxon>Ascomycota</taxon>
        <taxon>Pezizomycotina</taxon>
        <taxon>Sordariomycetes</taxon>
        <taxon>Xylariomycetidae</taxon>
        <taxon>Amphisphaeriales</taxon>
        <taxon>Apiosporaceae</taxon>
        <taxon>Apiospora</taxon>
    </lineage>
</organism>
<sequence>MDSRGLRLAAFGCLALLSPTCLAAPTLPELMGNGSLPFVGARGQPTRDPLNDMTSCSGLSGPDLKSDMYDEVLAYGSFNMWMSDWKKQNMGNDDATWLSDFWKPLGQQQSHLRCDLPQSGASSDCSAPNCDDLGPAKDAAESAWKYMVVLSAANIHIWLSRIYESSVIALDSFAANQVALAATFMPTKPDNTALNMIVWNAVGAGIGAIFDVAAGVTGNFAFGVVGRFVGMAPSDMIGVLASKDDLTSHVGSLEVDSVKSINKQLITGRGTWTPQKVEHASGDMIDVQNLFNHGYWVDANNIPVLKNNGPDLAAIMTQYLYAGVVNQGWMASNVYLACLDMTEQEFNDAKVNAGNNDKRLKVYYQGMGCYFQMNSPDKVGALTYSRVDNPPGFESLDWETYRFSTHDVMKSSIDAWQAGGFGYKIGQRQFEKKFSAGASVQDQNFSVKGLFTIPVCKPGYMEDRKKVNDYGLVGASLDGNDEKQIMPKSSFFKHLVPPGKRDWNNQVFCFCRNIKDQNGKTMQDFQGGHHFSSGWPCNEHER</sequence>
<dbReference type="RefSeq" id="XP_066722830.1">
    <property type="nucleotide sequence ID" value="XM_066852198.1"/>
</dbReference>
<keyword evidence="2" id="KW-0378">Hydrolase</keyword>
<dbReference type="GO" id="GO:0016787">
    <property type="term" value="F:hydrolase activity"/>
    <property type="evidence" value="ECO:0007669"/>
    <property type="project" value="UniProtKB-KW"/>
</dbReference>
<evidence type="ECO:0000256" key="1">
    <source>
        <dbReference type="SAM" id="SignalP"/>
    </source>
</evidence>
<comment type="caution">
    <text evidence="2">The sequence shown here is derived from an EMBL/GenBank/DDBJ whole genome shotgun (WGS) entry which is preliminary data.</text>
</comment>
<gene>
    <name evidence="2" type="ORF">PG994_000789</name>
</gene>
<accession>A0ABR1X786</accession>
<evidence type="ECO:0000313" key="2">
    <source>
        <dbReference type="EMBL" id="KAK8091284.1"/>
    </source>
</evidence>
<evidence type="ECO:0000313" key="3">
    <source>
        <dbReference type="Proteomes" id="UP001480595"/>
    </source>
</evidence>
<proteinExistence type="predicted"/>
<keyword evidence="3" id="KW-1185">Reference proteome</keyword>
<feature type="chain" id="PRO_5045359764" evidence="1">
    <location>
        <begin position="24"/>
        <end position="542"/>
    </location>
</feature>
<reference evidence="2 3" key="1">
    <citation type="submission" date="2023-01" db="EMBL/GenBank/DDBJ databases">
        <title>Analysis of 21 Apiospora genomes using comparative genomics revels a genus with tremendous synthesis potential of carbohydrate active enzymes and secondary metabolites.</title>
        <authorList>
            <person name="Sorensen T."/>
        </authorList>
    </citation>
    <scope>NUCLEOTIDE SEQUENCE [LARGE SCALE GENOMIC DNA]</scope>
    <source>
        <strain evidence="2 3">CBS 135458</strain>
    </source>
</reference>